<feature type="signal peptide" evidence="2">
    <location>
        <begin position="1"/>
        <end position="21"/>
    </location>
</feature>
<protein>
    <submittedName>
        <fullName evidence="3">Uncharacterized protein</fullName>
    </submittedName>
</protein>
<keyword evidence="4" id="KW-1185">Reference proteome</keyword>
<proteinExistence type="predicted"/>
<evidence type="ECO:0000313" key="4">
    <source>
        <dbReference type="Proteomes" id="UP001606302"/>
    </source>
</evidence>
<keyword evidence="2" id="KW-0732">Signal</keyword>
<organism evidence="3 4">
    <name type="scientific">Pelomonas lactea</name>
    <dbReference type="NCBI Taxonomy" id="3299030"/>
    <lineage>
        <taxon>Bacteria</taxon>
        <taxon>Pseudomonadati</taxon>
        <taxon>Pseudomonadota</taxon>
        <taxon>Betaproteobacteria</taxon>
        <taxon>Burkholderiales</taxon>
        <taxon>Sphaerotilaceae</taxon>
        <taxon>Roseateles</taxon>
    </lineage>
</organism>
<comment type="caution">
    <text evidence="3">The sequence shown here is derived from an EMBL/GenBank/DDBJ whole genome shotgun (WGS) entry which is preliminary data.</text>
</comment>
<accession>A0ABW7GP70</accession>
<dbReference type="EMBL" id="JBIGHX010000007">
    <property type="protein sequence ID" value="MFG6463637.1"/>
    <property type="molecule type" value="Genomic_DNA"/>
</dbReference>
<gene>
    <name evidence="3" type="ORF">ACG04Q_18830</name>
</gene>
<dbReference type="RefSeq" id="WP_394512793.1">
    <property type="nucleotide sequence ID" value="NZ_JBIGHX010000007.1"/>
</dbReference>
<dbReference type="PROSITE" id="PS51257">
    <property type="entry name" value="PROKAR_LIPOPROTEIN"/>
    <property type="match status" value="1"/>
</dbReference>
<evidence type="ECO:0000256" key="1">
    <source>
        <dbReference type="SAM" id="MobiDB-lite"/>
    </source>
</evidence>
<feature type="region of interest" description="Disordered" evidence="1">
    <location>
        <begin position="20"/>
        <end position="90"/>
    </location>
</feature>
<dbReference type="Proteomes" id="UP001606302">
    <property type="component" value="Unassembled WGS sequence"/>
</dbReference>
<name>A0ABW7GP70_9BURK</name>
<evidence type="ECO:0000256" key="2">
    <source>
        <dbReference type="SAM" id="SignalP"/>
    </source>
</evidence>
<feature type="chain" id="PRO_5046716536" evidence="2">
    <location>
        <begin position="22"/>
        <end position="90"/>
    </location>
</feature>
<evidence type="ECO:0000313" key="3">
    <source>
        <dbReference type="EMBL" id="MFG6463637.1"/>
    </source>
</evidence>
<reference evidence="3 4" key="1">
    <citation type="submission" date="2024-08" db="EMBL/GenBank/DDBJ databases">
        <authorList>
            <person name="Lu H."/>
        </authorList>
    </citation>
    <scope>NUCLEOTIDE SEQUENCE [LARGE SCALE GENOMIC DNA]</scope>
    <source>
        <strain evidence="3 4">DXS20W</strain>
    </source>
</reference>
<feature type="compositionally biased region" description="Gly residues" evidence="1">
    <location>
        <begin position="20"/>
        <end position="30"/>
    </location>
</feature>
<sequence length="90" mass="8768">MRTLMTTVAAGAASLALVACGGGGGDSGGPAPGPAPMPTPQTAVPDSAITSSDAFVGYLNTRPTGDETGDALTLPAAEPFTSETEEPYAI</sequence>